<sequence>MTQTATDSLTKAFALTNMTQTATDTLTSRDFRSYQHDSDSHRQSDLQRLFF</sequence>
<evidence type="ECO:0000313" key="1">
    <source>
        <dbReference type="EMBL" id="JAH11298.1"/>
    </source>
</evidence>
<name>A0A0E9Q5D8_ANGAN</name>
<proteinExistence type="predicted"/>
<dbReference type="EMBL" id="GBXM01097279">
    <property type="protein sequence ID" value="JAH11298.1"/>
    <property type="molecule type" value="Transcribed_RNA"/>
</dbReference>
<protein>
    <submittedName>
        <fullName evidence="1">Uncharacterized protein</fullName>
    </submittedName>
</protein>
<dbReference type="AlphaFoldDB" id="A0A0E9Q5D8"/>
<accession>A0A0E9Q5D8</accession>
<organism evidence="1">
    <name type="scientific">Anguilla anguilla</name>
    <name type="common">European freshwater eel</name>
    <name type="synonym">Muraena anguilla</name>
    <dbReference type="NCBI Taxonomy" id="7936"/>
    <lineage>
        <taxon>Eukaryota</taxon>
        <taxon>Metazoa</taxon>
        <taxon>Chordata</taxon>
        <taxon>Craniata</taxon>
        <taxon>Vertebrata</taxon>
        <taxon>Euteleostomi</taxon>
        <taxon>Actinopterygii</taxon>
        <taxon>Neopterygii</taxon>
        <taxon>Teleostei</taxon>
        <taxon>Anguilliformes</taxon>
        <taxon>Anguillidae</taxon>
        <taxon>Anguilla</taxon>
    </lineage>
</organism>
<reference evidence="1" key="2">
    <citation type="journal article" date="2015" name="Fish Shellfish Immunol.">
        <title>Early steps in the European eel (Anguilla anguilla)-Vibrio vulnificus interaction in the gills: Role of the RtxA13 toxin.</title>
        <authorList>
            <person name="Callol A."/>
            <person name="Pajuelo D."/>
            <person name="Ebbesson L."/>
            <person name="Teles M."/>
            <person name="MacKenzie S."/>
            <person name="Amaro C."/>
        </authorList>
    </citation>
    <scope>NUCLEOTIDE SEQUENCE</scope>
</reference>
<reference evidence="1" key="1">
    <citation type="submission" date="2014-11" db="EMBL/GenBank/DDBJ databases">
        <authorList>
            <person name="Amaro Gonzalez C."/>
        </authorList>
    </citation>
    <scope>NUCLEOTIDE SEQUENCE</scope>
</reference>